<evidence type="ECO:0000256" key="1">
    <source>
        <dbReference type="ARBA" id="ARBA00004651"/>
    </source>
</evidence>
<evidence type="ECO:0000256" key="7">
    <source>
        <dbReference type="ARBA" id="ARBA00023136"/>
    </source>
</evidence>
<comment type="caution">
    <text evidence="9">The sequence shown here is derived from an EMBL/GenBank/DDBJ whole genome shotgun (WGS) entry which is preliminary data.</text>
</comment>
<dbReference type="Pfam" id="PF01899">
    <property type="entry name" value="MNHE"/>
    <property type="match status" value="1"/>
</dbReference>
<keyword evidence="4" id="KW-1003">Cell membrane</keyword>
<dbReference type="PIRSF" id="PIRSF019239">
    <property type="entry name" value="MrpE"/>
    <property type="match status" value="1"/>
</dbReference>
<keyword evidence="3" id="KW-0813">Transport</keyword>
<evidence type="ECO:0000256" key="3">
    <source>
        <dbReference type="ARBA" id="ARBA00022449"/>
    </source>
</evidence>
<keyword evidence="5 8" id="KW-0812">Transmembrane</keyword>
<dbReference type="RefSeq" id="WP_377772768.1">
    <property type="nucleotide sequence ID" value="NZ_JBHUOQ010000001.1"/>
</dbReference>
<dbReference type="EMBL" id="JBHUOQ010000001">
    <property type="protein sequence ID" value="MFD2830132.1"/>
    <property type="molecule type" value="Genomic_DNA"/>
</dbReference>
<keyword evidence="3" id="KW-0050">Antiport</keyword>
<evidence type="ECO:0000256" key="6">
    <source>
        <dbReference type="ARBA" id="ARBA00022989"/>
    </source>
</evidence>
<dbReference type="Proteomes" id="UP001597519">
    <property type="component" value="Unassembled WGS sequence"/>
</dbReference>
<feature type="transmembrane region" description="Helical" evidence="8">
    <location>
        <begin position="12"/>
        <end position="38"/>
    </location>
</feature>
<gene>
    <name evidence="9" type="ORF">ACFSX4_06575</name>
</gene>
<dbReference type="PANTHER" id="PTHR34584">
    <property type="entry name" value="NA(+)/H(+) ANTIPORTER SUBUNIT E1"/>
    <property type="match status" value="1"/>
</dbReference>
<dbReference type="PANTHER" id="PTHR34584:SF1">
    <property type="entry name" value="NA(+)_H(+) ANTIPORTER SUBUNIT E1"/>
    <property type="match status" value="1"/>
</dbReference>
<dbReference type="InterPro" id="IPR002758">
    <property type="entry name" value="Cation_antiport_E"/>
</dbReference>
<evidence type="ECO:0000256" key="5">
    <source>
        <dbReference type="ARBA" id="ARBA00022692"/>
    </source>
</evidence>
<reference evidence="10" key="1">
    <citation type="journal article" date="2019" name="Int. J. Syst. Evol. Microbiol.">
        <title>The Global Catalogue of Microorganisms (GCM) 10K type strain sequencing project: providing services to taxonomists for standard genome sequencing and annotation.</title>
        <authorList>
            <consortium name="The Broad Institute Genomics Platform"/>
            <consortium name="The Broad Institute Genome Sequencing Center for Infectious Disease"/>
            <person name="Wu L."/>
            <person name="Ma J."/>
        </authorList>
    </citation>
    <scope>NUCLEOTIDE SEQUENCE [LARGE SCALE GENOMIC DNA]</scope>
    <source>
        <strain evidence="10">KCTC 33575</strain>
    </source>
</reference>
<name>A0ABW5WVW7_9STAP</name>
<protein>
    <submittedName>
        <fullName evidence="9">Na+/H+ antiporter subunit E</fullName>
    </submittedName>
</protein>
<keyword evidence="6 8" id="KW-1133">Transmembrane helix</keyword>
<sequence length="159" mass="18468">MALQILVNIILAFLWVLTVSELNLGTLLTGYIIGILPIYMMRRFFPGTFYLRRFYFIIKLFFIFIWEMIKANYDLFKIILSPKIDIHPGFFAYPCDLEEEWEVSLLSALISLTPGTVIVAISDDFSVLYIHGIDLVDADEYINEIKKNFEDVIKEVAKP</sequence>
<keyword evidence="7 8" id="KW-0472">Membrane</keyword>
<comment type="similarity">
    <text evidence="2">Belongs to the CPA3 antiporters (TC 2.A.63) subunit E family.</text>
</comment>
<organism evidence="9 10">
    <name type="scientific">Corticicoccus populi</name>
    <dbReference type="NCBI Taxonomy" id="1812821"/>
    <lineage>
        <taxon>Bacteria</taxon>
        <taxon>Bacillati</taxon>
        <taxon>Bacillota</taxon>
        <taxon>Bacilli</taxon>
        <taxon>Bacillales</taxon>
        <taxon>Staphylococcaceae</taxon>
        <taxon>Corticicoccus</taxon>
    </lineage>
</organism>
<comment type="subcellular location">
    <subcellularLocation>
        <location evidence="1">Cell membrane</location>
        <topology evidence="1">Multi-pass membrane protein</topology>
    </subcellularLocation>
</comment>
<evidence type="ECO:0000313" key="9">
    <source>
        <dbReference type="EMBL" id="MFD2830132.1"/>
    </source>
</evidence>
<evidence type="ECO:0000256" key="4">
    <source>
        <dbReference type="ARBA" id="ARBA00022475"/>
    </source>
</evidence>
<evidence type="ECO:0000256" key="8">
    <source>
        <dbReference type="SAM" id="Phobius"/>
    </source>
</evidence>
<evidence type="ECO:0000313" key="10">
    <source>
        <dbReference type="Proteomes" id="UP001597519"/>
    </source>
</evidence>
<feature type="transmembrane region" description="Helical" evidence="8">
    <location>
        <begin position="50"/>
        <end position="69"/>
    </location>
</feature>
<keyword evidence="10" id="KW-1185">Reference proteome</keyword>
<proteinExistence type="inferred from homology"/>
<evidence type="ECO:0000256" key="2">
    <source>
        <dbReference type="ARBA" id="ARBA00006228"/>
    </source>
</evidence>
<accession>A0ABW5WVW7</accession>